<dbReference type="AlphaFoldDB" id="A0A2J6T9S5"/>
<dbReference type="RefSeq" id="XP_024736680.1">
    <property type="nucleotide sequence ID" value="XM_024880277.1"/>
</dbReference>
<sequence length="194" mass="21590">MIALIAEYYQGLSCFGAGQFREAQKTFLSLLRKTAPLTCSDFVLFLEIGNHFFNRVAQCLVEGKDVVDAPSETVQQISRTRLLKNSNEAIPGEIEPALKFAIESAMLESSNDFLKLNMMLRNIILPHRQLDGGVDDASPKISDHLQIVSNRLSSAISTGTLQPKIIQEAEACFKSYVELLGYCEATERLQTFLL</sequence>
<protein>
    <submittedName>
        <fullName evidence="1">Uncharacterized protein</fullName>
    </submittedName>
</protein>
<accession>A0A2J6T9S5</accession>
<name>A0A2J6T9S5_9HELO</name>
<dbReference type="InParanoid" id="A0A2J6T9S5"/>
<keyword evidence="2" id="KW-1185">Reference proteome</keyword>
<dbReference type="GeneID" id="36588354"/>
<dbReference type="Proteomes" id="UP000235371">
    <property type="component" value="Unassembled WGS sequence"/>
</dbReference>
<feature type="non-terminal residue" evidence="1">
    <location>
        <position position="194"/>
    </location>
</feature>
<reference evidence="1 2" key="1">
    <citation type="submission" date="2016-04" db="EMBL/GenBank/DDBJ databases">
        <title>A degradative enzymes factory behind the ericoid mycorrhizal symbiosis.</title>
        <authorList>
            <consortium name="DOE Joint Genome Institute"/>
            <person name="Martino E."/>
            <person name="Morin E."/>
            <person name="Grelet G."/>
            <person name="Kuo A."/>
            <person name="Kohler A."/>
            <person name="Daghino S."/>
            <person name="Barry K."/>
            <person name="Choi C."/>
            <person name="Cichocki N."/>
            <person name="Clum A."/>
            <person name="Copeland A."/>
            <person name="Hainaut M."/>
            <person name="Haridas S."/>
            <person name="Labutti K."/>
            <person name="Lindquist E."/>
            <person name="Lipzen A."/>
            <person name="Khouja H.-R."/>
            <person name="Murat C."/>
            <person name="Ohm R."/>
            <person name="Olson A."/>
            <person name="Spatafora J."/>
            <person name="Veneault-Fourrey C."/>
            <person name="Henrissat B."/>
            <person name="Grigoriev I."/>
            <person name="Martin F."/>
            <person name="Perotto S."/>
        </authorList>
    </citation>
    <scope>NUCLEOTIDE SEQUENCE [LARGE SCALE GENOMIC DNA]</scope>
    <source>
        <strain evidence="1 2">E</strain>
    </source>
</reference>
<gene>
    <name evidence="1" type="ORF">K444DRAFT_613095</name>
</gene>
<evidence type="ECO:0000313" key="1">
    <source>
        <dbReference type="EMBL" id="PMD59776.1"/>
    </source>
</evidence>
<evidence type="ECO:0000313" key="2">
    <source>
        <dbReference type="Proteomes" id="UP000235371"/>
    </source>
</evidence>
<organism evidence="1 2">
    <name type="scientific">Hyaloscypha bicolor E</name>
    <dbReference type="NCBI Taxonomy" id="1095630"/>
    <lineage>
        <taxon>Eukaryota</taxon>
        <taxon>Fungi</taxon>
        <taxon>Dikarya</taxon>
        <taxon>Ascomycota</taxon>
        <taxon>Pezizomycotina</taxon>
        <taxon>Leotiomycetes</taxon>
        <taxon>Helotiales</taxon>
        <taxon>Hyaloscyphaceae</taxon>
        <taxon>Hyaloscypha</taxon>
        <taxon>Hyaloscypha bicolor</taxon>
    </lineage>
</organism>
<proteinExistence type="predicted"/>
<dbReference type="EMBL" id="KZ613811">
    <property type="protein sequence ID" value="PMD59776.1"/>
    <property type="molecule type" value="Genomic_DNA"/>
</dbReference>